<gene>
    <name evidence="1" type="ORF">CIHUM_01100</name>
</gene>
<protein>
    <submittedName>
        <fullName evidence="1">Uncharacterized protein</fullName>
    </submittedName>
</protein>
<sequence length="116" mass="12372">MSSPVNIDLDALPEIKSYAATTSTAGSVNLTDSGSSYEKLPVGVSTISVSSKQSKLYVYLTTDMGAAYRYVTKEPEAGETVVISNVAVPKGEKRYLQIRCDNPCDVGVTIITYPLA</sequence>
<accession>A0ABY7UAF5</accession>
<name>A0ABY7UAF5_9CORY</name>
<reference evidence="1 2" key="1">
    <citation type="submission" date="2020-10" db="EMBL/GenBank/DDBJ databases">
        <title>Complete genome sequence of Corynebacterium ihumii DSM 45751.</title>
        <authorList>
            <person name="Ruckert C."/>
            <person name="Albersmeier A."/>
            <person name="Busche T."/>
            <person name="Jaenicke S."/>
            <person name="Winkler A."/>
            <person name="Friethjonsson O.H."/>
            <person name="Hreggviethsson G.O."/>
            <person name="Lambert C."/>
            <person name="Badcock D."/>
            <person name="Bernaerts K."/>
            <person name="Anne J."/>
            <person name="Economou A."/>
            <person name="Kalinowski J."/>
        </authorList>
    </citation>
    <scope>NUCLEOTIDE SEQUENCE [LARGE SCALE GENOMIC DNA]</scope>
    <source>
        <strain evidence="1 2">DSM 45751</strain>
    </source>
</reference>
<dbReference type="EMBL" id="CP063190">
    <property type="protein sequence ID" value="WCZ33667.1"/>
    <property type="molecule type" value="Genomic_DNA"/>
</dbReference>
<organism evidence="1 2">
    <name type="scientific">Corynebacterium ihumii</name>
    <dbReference type="NCBI Taxonomy" id="1232427"/>
    <lineage>
        <taxon>Bacteria</taxon>
        <taxon>Bacillati</taxon>
        <taxon>Actinomycetota</taxon>
        <taxon>Actinomycetes</taxon>
        <taxon>Mycobacteriales</taxon>
        <taxon>Corynebacteriaceae</taxon>
        <taxon>Corynebacterium</taxon>
    </lineage>
</organism>
<dbReference type="Proteomes" id="UP001220577">
    <property type="component" value="Chromosome"/>
</dbReference>
<keyword evidence="2" id="KW-1185">Reference proteome</keyword>
<proteinExistence type="predicted"/>
<dbReference type="RefSeq" id="WP_034997026.1">
    <property type="nucleotide sequence ID" value="NZ_CP063190.1"/>
</dbReference>
<evidence type="ECO:0000313" key="2">
    <source>
        <dbReference type="Proteomes" id="UP001220577"/>
    </source>
</evidence>
<evidence type="ECO:0000313" key="1">
    <source>
        <dbReference type="EMBL" id="WCZ33667.1"/>
    </source>
</evidence>